<evidence type="ECO:0000256" key="2">
    <source>
        <dbReference type="ARBA" id="ARBA00001946"/>
    </source>
</evidence>
<dbReference type="InterPro" id="IPR050793">
    <property type="entry name" value="CMP-NeuNAc_synthase"/>
</dbReference>
<dbReference type="InterPro" id="IPR036412">
    <property type="entry name" value="HAD-like_sf"/>
</dbReference>
<comment type="similarity">
    <text evidence="4">Belongs to the KdsC family.</text>
</comment>
<dbReference type="SUPFAM" id="SSF53448">
    <property type="entry name" value="Nucleotide-diphospho-sugar transferases"/>
    <property type="match status" value="1"/>
</dbReference>
<evidence type="ECO:0000256" key="11">
    <source>
        <dbReference type="SAM" id="MobiDB-lite"/>
    </source>
</evidence>
<dbReference type="Gene3D" id="3.90.550.10">
    <property type="entry name" value="Spore Coat Polysaccharide Biosynthesis Protein SpsA, Chain A"/>
    <property type="match status" value="1"/>
</dbReference>
<protein>
    <recommendedName>
        <fullName evidence="7">N-acylneuraminate cytidylyltransferase</fullName>
        <ecNumber evidence="7">2.7.7.43</ecNumber>
    </recommendedName>
</protein>
<keyword evidence="12" id="KW-0808">Transferase</keyword>
<dbReference type="AlphaFoldDB" id="A0A4P6FAN0"/>
<dbReference type="SUPFAM" id="SSF56784">
    <property type="entry name" value="HAD-like"/>
    <property type="match status" value="1"/>
</dbReference>
<keyword evidence="10" id="KW-0460">Magnesium</keyword>
<dbReference type="Pfam" id="PF08282">
    <property type="entry name" value="Hydrolase_3"/>
    <property type="match status" value="1"/>
</dbReference>
<evidence type="ECO:0000256" key="3">
    <source>
        <dbReference type="ARBA" id="ARBA00005141"/>
    </source>
</evidence>
<dbReference type="SFLD" id="SFLDS00003">
    <property type="entry name" value="Haloacid_Dehalogenase"/>
    <property type="match status" value="1"/>
</dbReference>
<dbReference type="InterPro" id="IPR003329">
    <property type="entry name" value="Cytidylyl_trans"/>
</dbReference>
<evidence type="ECO:0000256" key="10">
    <source>
        <dbReference type="ARBA" id="ARBA00022842"/>
    </source>
</evidence>
<dbReference type="KEGG" id="agf:ET445_07845"/>
<dbReference type="EC" id="2.7.7.43" evidence="7"/>
<dbReference type="SFLD" id="SFLDG01138">
    <property type="entry name" value="C1.6.2:_Deoxy-d-mannose-octulo"/>
    <property type="match status" value="1"/>
</dbReference>
<evidence type="ECO:0000313" key="12">
    <source>
        <dbReference type="EMBL" id="QAY73270.1"/>
    </source>
</evidence>
<name>A0A4P6FAN0_9MICO</name>
<dbReference type="Pfam" id="PF02348">
    <property type="entry name" value="CTP_transf_3"/>
    <property type="match status" value="1"/>
</dbReference>
<evidence type="ECO:0000256" key="1">
    <source>
        <dbReference type="ARBA" id="ARBA00001862"/>
    </source>
</evidence>
<accession>A0A4P6FAN0</accession>
<dbReference type="Proteomes" id="UP000291259">
    <property type="component" value="Chromosome"/>
</dbReference>
<comment type="subunit">
    <text evidence="6">Homotetramer.</text>
</comment>
<evidence type="ECO:0000256" key="5">
    <source>
        <dbReference type="ARBA" id="ARBA00010726"/>
    </source>
</evidence>
<dbReference type="InterPro" id="IPR010023">
    <property type="entry name" value="KdsC_fam"/>
</dbReference>
<reference evidence="12 13" key="1">
    <citation type="submission" date="2019-01" db="EMBL/GenBank/DDBJ databases">
        <title>Genome sequencing of strain FW100M-8.</title>
        <authorList>
            <person name="Heo J."/>
            <person name="Kim S.-J."/>
            <person name="Kim J.-S."/>
            <person name="Hong S.-B."/>
            <person name="Kwon S.-W."/>
        </authorList>
    </citation>
    <scope>NUCLEOTIDE SEQUENCE [LARGE SCALE GENOMIC DNA]</scope>
    <source>
        <strain evidence="12 13">FW100M-8</strain>
    </source>
</reference>
<dbReference type="SFLD" id="SFLDG01136">
    <property type="entry name" value="C1.6:_Phosphoserine_Phosphatas"/>
    <property type="match status" value="1"/>
</dbReference>
<dbReference type="OrthoDB" id="9805604at2"/>
<dbReference type="Gene3D" id="3.40.50.1000">
    <property type="entry name" value="HAD superfamily/HAD-like"/>
    <property type="match status" value="1"/>
</dbReference>
<keyword evidence="12" id="KW-0548">Nucleotidyltransferase</keyword>
<evidence type="ECO:0000256" key="6">
    <source>
        <dbReference type="ARBA" id="ARBA00011881"/>
    </source>
</evidence>
<evidence type="ECO:0000256" key="4">
    <source>
        <dbReference type="ARBA" id="ARBA00005893"/>
    </source>
</evidence>
<dbReference type="GO" id="GO:0008781">
    <property type="term" value="F:N-acylneuraminate cytidylyltransferase activity"/>
    <property type="evidence" value="ECO:0007669"/>
    <property type="project" value="UniProtKB-EC"/>
</dbReference>
<organism evidence="12 13">
    <name type="scientific">Agromyces protaetiae</name>
    <dbReference type="NCBI Taxonomy" id="2509455"/>
    <lineage>
        <taxon>Bacteria</taxon>
        <taxon>Bacillati</taxon>
        <taxon>Actinomycetota</taxon>
        <taxon>Actinomycetes</taxon>
        <taxon>Micrococcales</taxon>
        <taxon>Microbacteriaceae</taxon>
        <taxon>Agromyces</taxon>
    </lineage>
</organism>
<dbReference type="InterPro" id="IPR029044">
    <property type="entry name" value="Nucleotide-diphossugar_trans"/>
</dbReference>
<evidence type="ECO:0000256" key="7">
    <source>
        <dbReference type="ARBA" id="ARBA00012491"/>
    </source>
</evidence>
<dbReference type="GO" id="GO:0006054">
    <property type="term" value="P:N-acetylneuraminate metabolic process"/>
    <property type="evidence" value="ECO:0007669"/>
    <property type="project" value="UniProtKB-UniPathway"/>
</dbReference>
<dbReference type="EMBL" id="CP035491">
    <property type="protein sequence ID" value="QAY73270.1"/>
    <property type="molecule type" value="Genomic_DNA"/>
</dbReference>
<keyword evidence="13" id="KW-1185">Reference proteome</keyword>
<dbReference type="UniPathway" id="UPA00628"/>
<feature type="compositionally biased region" description="Basic and acidic residues" evidence="11">
    <location>
        <begin position="174"/>
        <end position="183"/>
    </location>
</feature>
<gene>
    <name evidence="12" type="ORF">ET445_07845</name>
</gene>
<keyword evidence="9" id="KW-0378">Hydrolase</keyword>
<comment type="cofactor">
    <cofactor evidence="2">
        <name>Mg(2+)</name>
        <dbReference type="ChEBI" id="CHEBI:18420"/>
    </cofactor>
</comment>
<dbReference type="RefSeq" id="WP_129190350.1">
    <property type="nucleotide sequence ID" value="NZ_CP035491.1"/>
</dbReference>
<feature type="region of interest" description="Disordered" evidence="11">
    <location>
        <begin position="407"/>
        <end position="429"/>
    </location>
</feature>
<dbReference type="PANTHER" id="PTHR21485:SF3">
    <property type="entry name" value="N-ACYLNEURAMINATE CYTIDYLYLTRANSFERASE"/>
    <property type="match status" value="1"/>
</dbReference>
<evidence type="ECO:0000313" key="13">
    <source>
        <dbReference type="Proteomes" id="UP000291259"/>
    </source>
</evidence>
<dbReference type="GO" id="GO:0016788">
    <property type="term" value="F:hydrolase activity, acting on ester bonds"/>
    <property type="evidence" value="ECO:0007669"/>
    <property type="project" value="InterPro"/>
</dbReference>
<dbReference type="CDD" id="cd02513">
    <property type="entry name" value="CMP-NeuAc_Synthase"/>
    <property type="match status" value="1"/>
</dbReference>
<dbReference type="PANTHER" id="PTHR21485">
    <property type="entry name" value="HAD SUPERFAMILY MEMBERS CMAS AND KDSC"/>
    <property type="match status" value="1"/>
</dbReference>
<proteinExistence type="inferred from homology"/>
<keyword evidence="8" id="KW-0479">Metal-binding</keyword>
<dbReference type="GO" id="GO:0046872">
    <property type="term" value="F:metal ion binding"/>
    <property type="evidence" value="ECO:0007669"/>
    <property type="project" value="UniProtKB-KW"/>
</dbReference>
<dbReference type="InterPro" id="IPR023214">
    <property type="entry name" value="HAD_sf"/>
</dbReference>
<evidence type="ECO:0000256" key="9">
    <source>
        <dbReference type="ARBA" id="ARBA00022801"/>
    </source>
</evidence>
<comment type="similarity">
    <text evidence="5">Belongs to the CMP-NeuNAc synthase family.</text>
</comment>
<evidence type="ECO:0000256" key="8">
    <source>
        <dbReference type="ARBA" id="ARBA00022723"/>
    </source>
</evidence>
<feature type="region of interest" description="Disordered" evidence="11">
    <location>
        <begin position="163"/>
        <end position="183"/>
    </location>
</feature>
<comment type="catalytic activity">
    <reaction evidence="1">
        <text>an N-acylneuraminate + CTP = a CMP-N-acyl-beta-neuraminate + diphosphate</text>
        <dbReference type="Rhea" id="RHEA:11344"/>
        <dbReference type="ChEBI" id="CHEBI:33019"/>
        <dbReference type="ChEBI" id="CHEBI:37563"/>
        <dbReference type="ChEBI" id="CHEBI:60073"/>
        <dbReference type="ChEBI" id="CHEBI:68671"/>
        <dbReference type="EC" id="2.7.7.43"/>
    </reaction>
</comment>
<comment type="pathway">
    <text evidence="3">Amino-sugar metabolism; N-acetylneuraminate metabolism.</text>
</comment>
<sequence>MTSVEPEVRGVAVAIIPARGGSKGLPGKNVMRIGGVPLVGRAVAAAKAAATVGAVVVTTDDDEIARVARAAGAHVVERPAELAGDEASSESALLHALDALRAEGAPEASVVLFIQATSPFIDPSDLDRAVAQVATGAADSVFSAVPSHAFLWRATAGSDEHGFGASAAGVNHDASTRPRRQDRVPEFRETGAFYAMRTAGFRTAGHRFFGRVAMQPVPELHGIEIDTAADLVVAQALANLVDAPAHTIDVDAVVTDFDGVHTDDTAIVGEAGVEFVRVSRADGHGVARLRGAGIPVLILSAEQHPVVSARAAKLGVEVLQGVGDKGAALAEWAAARGIPLDRVAYLGNDLGDLPALALVGWPVAVADAIPEVRRVARVVLDRRGGAGAVRELADAVLAAREGMREGARASAARDAAPGRHPSTPTAEGA</sequence>